<dbReference type="AlphaFoldDB" id="A0A218Z891"/>
<keyword evidence="2" id="KW-1185">Reference proteome</keyword>
<dbReference type="EMBL" id="MZNU01000116">
    <property type="protein sequence ID" value="OWP04307.1"/>
    <property type="molecule type" value="Genomic_DNA"/>
</dbReference>
<dbReference type="Proteomes" id="UP000242519">
    <property type="component" value="Unassembled WGS sequence"/>
</dbReference>
<sequence>MAKKCDQCVKARLPCPGIDFGATVCGRCVRFSRECTWEREGKYQDSSEVLDDKRPQVAQDLDRLRETAPLSDIQFEISIRGPAGKNLAVEANEEASKDDPQIEPKAPCRHPGQEKLLCCEKVHLISEHCDEDDDRAFNYLYNISKTITGKYPARVATEPKVKHGVIWTDFYKVIGIATSDKLGKKRKFQLYGVNEPATEVVEINHDYPELITPSESFTAVKDSLVRLSRGITWACHTHPNLEWTIFEVGWQTKLEAERRAIMWKICDTAGQDFDAMMM</sequence>
<evidence type="ECO:0008006" key="3">
    <source>
        <dbReference type="Google" id="ProtNLM"/>
    </source>
</evidence>
<gene>
    <name evidence="1" type="ORF">B2J93_9375</name>
</gene>
<evidence type="ECO:0000313" key="2">
    <source>
        <dbReference type="Proteomes" id="UP000242519"/>
    </source>
</evidence>
<name>A0A218Z891_9HELO</name>
<reference evidence="1 2" key="1">
    <citation type="submission" date="2017-04" db="EMBL/GenBank/DDBJ databases">
        <title>Draft genome sequence of Marssonina coronaria NL1: causal agent of apple blotch.</title>
        <authorList>
            <person name="Cheng Q."/>
        </authorList>
    </citation>
    <scope>NUCLEOTIDE SEQUENCE [LARGE SCALE GENOMIC DNA]</scope>
    <source>
        <strain evidence="1 2">NL1</strain>
    </source>
</reference>
<dbReference type="InParanoid" id="A0A218Z891"/>
<organism evidence="1 2">
    <name type="scientific">Diplocarpon coronariae</name>
    <dbReference type="NCBI Taxonomy" id="2795749"/>
    <lineage>
        <taxon>Eukaryota</taxon>
        <taxon>Fungi</taxon>
        <taxon>Dikarya</taxon>
        <taxon>Ascomycota</taxon>
        <taxon>Pezizomycotina</taxon>
        <taxon>Leotiomycetes</taxon>
        <taxon>Helotiales</taxon>
        <taxon>Drepanopezizaceae</taxon>
        <taxon>Diplocarpon</taxon>
    </lineage>
</organism>
<protein>
    <recommendedName>
        <fullName evidence="3">Zn(2)-C6 fungal-type domain-containing protein</fullName>
    </recommendedName>
</protein>
<accession>A0A218Z891</accession>
<evidence type="ECO:0000313" key="1">
    <source>
        <dbReference type="EMBL" id="OWP04307.1"/>
    </source>
</evidence>
<comment type="caution">
    <text evidence="1">The sequence shown here is derived from an EMBL/GenBank/DDBJ whole genome shotgun (WGS) entry which is preliminary data.</text>
</comment>
<proteinExistence type="predicted"/>